<comment type="caution">
    <text evidence="1">The sequence shown here is derived from an EMBL/GenBank/DDBJ whole genome shotgun (WGS) entry which is preliminary data.</text>
</comment>
<reference evidence="1" key="1">
    <citation type="submission" date="2021-06" db="EMBL/GenBank/DDBJ databases">
        <authorList>
            <person name="Kallberg Y."/>
            <person name="Tangrot J."/>
            <person name="Rosling A."/>
        </authorList>
    </citation>
    <scope>NUCLEOTIDE SEQUENCE</scope>
    <source>
        <strain evidence="1">87-6 pot B 2015</strain>
    </source>
</reference>
<evidence type="ECO:0000313" key="1">
    <source>
        <dbReference type="EMBL" id="CAG8613426.1"/>
    </source>
</evidence>
<accession>A0A9N9GJR9</accession>
<dbReference type="EMBL" id="CAJVPP010002854">
    <property type="protein sequence ID" value="CAG8613426.1"/>
    <property type="molecule type" value="Genomic_DNA"/>
</dbReference>
<feature type="non-terminal residue" evidence="1">
    <location>
        <position position="49"/>
    </location>
</feature>
<gene>
    <name evidence="1" type="ORF">FMOSSE_LOCUS9588</name>
</gene>
<evidence type="ECO:0000313" key="2">
    <source>
        <dbReference type="Proteomes" id="UP000789375"/>
    </source>
</evidence>
<sequence length="49" mass="5504">IQILLEDTVVTMNLAHVDILRTVEDCLKLVVGHRRLSNGVHFSPIKVPI</sequence>
<dbReference type="AlphaFoldDB" id="A0A9N9GJR9"/>
<dbReference type="Proteomes" id="UP000789375">
    <property type="component" value="Unassembled WGS sequence"/>
</dbReference>
<keyword evidence="2" id="KW-1185">Reference proteome</keyword>
<protein>
    <submittedName>
        <fullName evidence="1">4226_t:CDS:1</fullName>
    </submittedName>
</protein>
<organism evidence="1 2">
    <name type="scientific">Funneliformis mosseae</name>
    <name type="common">Endomycorrhizal fungus</name>
    <name type="synonym">Glomus mosseae</name>
    <dbReference type="NCBI Taxonomy" id="27381"/>
    <lineage>
        <taxon>Eukaryota</taxon>
        <taxon>Fungi</taxon>
        <taxon>Fungi incertae sedis</taxon>
        <taxon>Mucoromycota</taxon>
        <taxon>Glomeromycotina</taxon>
        <taxon>Glomeromycetes</taxon>
        <taxon>Glomerales</taxon>
        <taxon>Glomeraceae</taxon>
        <taxon>Funneliformis</taxon>
    </lineage>
</organism>
<proteinExistence type="predicted"/>
<name>A0A9N9GJR9_FUNMO</name>